<evidence type="ECO:0000313" key="4">
    <source>
        <dbReference type="Proteomes" id="UP000294508"/>
    </source>
</evidence>
<dbReference type="InterPro" id="IPR036291">
    <property type="entry name" value="NAD(P)-bd_dom_sf"/>
</dbReference>
<dbReference type="OrthoDB" id="3338687at2"/>
<dbReference type="EMBL" id="SLWN01000013">
    <property type="protein sequence ID" value="TCO19778.1"/>
    <property type="molecule type" value="Genomic_DNA"/>
</dbReference>
<comment type="caution">
    <text evidence="3">The sequence shown here is derived from an EMBL/GenBank/DDBJ whole genome shotgun (WGS) entry which is preliminary data.</text>
</comment>
<dbReference type="SUPFAM" id="SSF51735">
    <property type="entry name" value="NAD(P)-binding Rossmann-fold domains"/>
    <property type="match status" value="1"/>
</dbReference>
<feature type="domain" description="NAD-dependent epimerase/dehydratase" evidence="2">
    <location>
        <begin position="3"/>
        <end position="235"/>
    </location>
</feature>
<dbReference type="GO" id="GO:0005737">
    <property type="term" value="C:cytoplasm"/>
    <property type="evidence" value="ECO:0007669"/>
    <property type="project" value="TreeGrafter"/>
</dbReference>
<evidence type="ECO:0000259" key="2">
    <source>
        <dbReference type="Pfam" id="PF01370"/>
    </source>
</evidence>
<dbReference type="InterPro" id="IPR001509">
    <property type="entry name" value="Epimerase_deHydtase"/>
</dbReference>
<dbReference type="AlphaFoldDB" id="A0A4R2H3C4"/>
<dbReference type="InterPro" id="IPR051783">
    <property type="entry name" value="NAD(P)-dependent_oxidoreduct"/>
</dbReference>
<accession>A0A4R2H3C4</accession>
<sequence length="369" mass="39098">MRVVITGASGNVGSALVRRLREAGEYDIVAVARRIPHYAATSSSRWVSIDLSSRECEHELRRAVRGADAVVHLAWAFQPSHQVRYLESVGVGGTQRVLDACSALGVGQVVHMSSVGAYAPKRNDIPVAEDYPVDGVPSSSYSRHKVRAERLLDAFERSSDGTAVARLRPGIIGQRLAGSALLRYALPVLLPARTVGAVPVLPMPAGLTVAMVHADDVADAVVRVLQQRAVGAFNLAAATPVTSAMIAEALGARWVKTPARVVHALMLAAWQARLQPVSPGWLDLGCAAPALDSSRAERELGWSSSIDAMDVLRETLDGMGNASADFTAVLRQRTVLSELSELLSRGPVSHRANHEPGNPEPSGSSPTAG</sequence>
<keyword evidence="4" id="KW-1185">Reference proteome</keyword>
<dbReference type="PANTHER" id="PTHR48079:SF6">
    <property type="entry name" value="NAD(P)-BINDING DOMAIN-CONTAINING PROTEIN-RELATED"/>
    <property type="match status" value="1"/>
</dbReference>
<name>A0A4R2H3C4_9ACTN</name>
<gene>
    <name evidence="3" type="ORF">EV652_113177</name>
</gene>
<feature type="region of interest" description="Disordered" evidence="1">
    <location>
        <begin position="345"/>
        <end position="369"/>
    </location>
</feature>
<dbReference type="GO" id="GO:0004029">
    <property type="term" value="F:aldehyde dehydrogenase (NAD+) activity"/>
    <property type="evidence" value="ECO:0007669"/>
    <property type="project" value="TreeGrafter"/>
</dbReference>
<evidence type="ECO:0000313" key="3">
    <source>
        <dbReference type="EMBL" id="TCO19778.1"/>
    </source>
</evidence>
<protein>
    <submittedName>
        <fullName evidence="3">Nucleoside-diphosphate-sugar epimerase</fullName>
    </submittedName>
</protein>
<evidence type="ECO:0000256" key="1">
    <source>
        <dbReference type="SAM" id="MobiDB-lite"/>
    </source>
</evidence>
<reference evidence="3 4" key="1">
    <citation type="journal article" date="2015" name="Stand. Genomic Sci.">
        <title>Genomic Encyclopedia of Bacterial and Archaeal Type Strains, Phase III: the genomes of soil and plant-associated and newly described type strains.</title>
        <authorList>
            <person name="Whitman W.B."/>
            <person name="Woyke T."/>
            <person name="Klenk H.P."/>
            <person name="Zhou Y."/>
            <person name="Lilburn T.G."/>
            <person name="Beck B.J."/>
            <person name="De Vos P."/>
            <person name="Vandamme P."/>
            <person name="Eisen J.A."/>
            <person name="Garrity G."/>
            <person name="Hugenholtz P."/>
            <person name="Kyrpides N.C."/>
        </authorList>
    </citation>
    <scope>NUCLEOTIDE SEQUENCE [LARGE SCALE GENOMIC DNA]</scope>
    <source>
        <strain evidence="3 4">VKM Ac-2572</strain>
    </source>
</reference>
<proteinExistence type="predicted"/>
<organism evidence="3 4">
    <name type="scientific">Kribbella steppae</name>
    <dbReference type="NCBI Taxonomy" id="2512223"/>
    <lineage>
        <taxon>Bacteria</taxon>
        <taxon>Bacillati</taxon>
        <taxon>Actinomycetota</taxon>
        <taxon>Actinomycetes</taxon>
        <taxon>Propionibacteriales</taxon>
        <taxon>Kribbellaceae</taxon>
        <taxon>Kribbella</taxon>
    </lineage>
</organism>
<dbReference type="Gene3D" id="3.40.50.720">
    <property type="entry name" value="NAD(P)-binding Rossmann-like Domain"/>
    <property type="match status" value="1"/>
</dbReference>
<dbReference type="Proteomes" id="UP000294508">
    <property type="component" value="Unassembled WGS sequence"/>
</dbReference>
<dbReference type="PANTHER" id="PTHR48079">
    <property type="entry name" value="PROTEIN YEEZ"/>
    <property type="match status" value="1"/>
</dbReference>
<dbReference type="Pfam" id="PF01370">
    <property type="entry name" value="Epimerase"/>
    <property type="match status" value="1"/>
</dbReference>
<feature type="compositionally biased region" description="Low complexity" evidence="1">
    <location>
        <begin position="360"/>
        <end position="369"/>
    </location>
</feature>
<dbReference type="RefSeq" id="WP_132213237.1">
    <property type="nucleotide sequence ID" value="NZ_SLWN01000013.1"/>
</dbReference>